<evidence type="ECO:0000313" key="7">
    <source>
        <dbReference type="EMBL" id="CAG9809481.1"/>
    </source>
</evidence>
<dbReference type="PANTHER" id="PTHR46455">
    <property type="entry name" value="SET AND MYND DOMAIN CONTAINING, ARTHROPOD-SPECIFIC, MEMBER 4, ISOFORM A"/>
    <property type="match status" value="1"/>
</dbReference>
<organism evidence="7 8">
    <name type="scientific">Chironomus riparius</name>
    <dbReference type="NCBI Taxonomy" id="315576"/>
    <lineage>
        <taxon>Eukaryota</taxon>
        <taxon>Metazoa</taxon>
        <taxon>Ecdysozoa</taxon>
        <taxon>Arthropoda</taxon>
        <taxon>Hexapoda</taxon>
        <taxon>Insecta</taxon>
        <taxon>Pterygota</taxon>
        <taxon>Neoptera</taxon>
        <taxon>Endopterygota</taxon>
        <taxon>Diptera</taxon>
        <taxon>Nematocera</taxon>
        <taxon>Chironomoidea</taxon>
        <taxon>Chironomidae</taxon>
        <taxon>Chironominae</taxon>
        <taxon>Chironomus</taxon>
    </lineage>
</organism>
<evidence type="ECO:0000259" key="6">
    <source>
        <dbReference type="PROSITE" id="PS50865"/>
    </source>
</evidence>
<protein>
    <recommendedName>
        <fullName evidence="9">Protein msta</fullName>
    </recommendedName>
</protein>
<dbReference type="Gene3D" id="6.10.140.2220">
    <property type="match status" value="2"/>
</dbReference>
<dbReference type="OrthoDB" id="265717at2759"/>
<dbReference type="PANTHER" id="PTHR46455:SF1">
    <property type="entry name" value="SET AND MYND DOMAIN CONTAINING, ARTHROPOD-SPECIFIC, MEMBER 2"/>
    <property type="match status" value="1"/>
</dbReference>
<evidence type="ECO:0000256" key="2">
    <source>
        <dbReference type="ARBA" id="ARBA00022771"/>
    </source>
</evidence>
<evidence type="ECO:0000313" key="8">
    <source>
        <dbReference type="Proteomes" id="UP001153620"/>
    </source>
</evidence>
<dbReference type="PROSITE" id="PS50865">
    <property type="entry name" value="ZF_MYND_2"/>
    <property type="match status" value="1"/>
</dbReference>
<evidence type="ECO:0000259" key="5">
    <source>
        <dbReference type="PROSITE" id="PS50280"/>
    </source>
</evidence>
<reference evidence="7" key="1">
    <citation type="submission" date="2022-01" db="EMBL/GenBank/DDBJ databases">
        <authorList>
            <person name="King R."/>
        </authorList>
    </citation>
    <scope>NUCLEOTIDE SEQUENCE</scope>
</reference>
<dbReference type="Proteomes" id="UP001153620">
    <property type="component" value="Chromosome 3"/>
</dbReference>
<dbReference type="InterPro" id="IPR053010">
    <property type="entry name" value="SET_SmydA-8"/>
</dbReference>
<evidence type="ECO:0008006" key="9">
    <source>
        <dbReference type="Google" id="ProtNLM"/>
    </source>
</evidence>
<accession>A0A9N9WX58</accession>
<dbReference type="Pfam" id="PF00856">
    <property type="entry name" value="SET"/>
    <property type="match status" value="1"/>
</dbReference>
<sequence>MTNCKVCNGDAKQKCSGCFNVFYCSRNCQVADWKNGHKNDCKPFEVKRNKKLGRYTIASRDLKAGEILFREVAVVHGPKMLSNPICLGCHKALVKKSQKADFYRCSRCSWPLCSKQCERLDPHIDECNLMASKNYKCPIKVNCASQQSDAIYCLIFPLRFLILKLKQPKVFEKILSELESHVDERIASGSYDHHKHHLVPFIQKLLDPTIFTEHLILTATAILDNNCFEISMPLRGIEMGGLFLISLILCHDCVPNTKHYVNYIESDSDIQRYQMTFETTVPVKKGEQLTTTYTDTLKTTLERRKHLKQTKIFDCDCKRCMDASELSTYGSSWRCQRCSDGLILSTNSFNNNSEWHCESCDAVYSCEEISGKLSRLQIQLRTSVNRHPESLEKFIVQTSGEIHGNHLLIIEVKYMLCLMYGNIGGYHYKELPENLLQRKLDLCKNVLDIYNSVDPGQTNSRMNIIFELNCANIIDMKNKLSKNLINKNNAMHAIDQCLKQIKDCYDVLVLETENKGIMDKRLERIMNESFM</sequence>
<dbReference type="InterPro" id="IPR002893">
    <property type="entry name" value="Znf_MYND"/>
</dbReference>
<keyword evidence="2 4" id="KW-0863">Zinc-finger</keyword>
<dbReference type="GO" id="GO:0008757">
    <property type="term" value="F:S-adenosylmethionine-dependent methyltransferase activity"/>
    <property type="evidence" value="ECO:0007669"/>
    <property type="project" value="UniProtKB-ARBA"/>
</dbReference>
<proteinExistence type="predicted"/>
<dbReference type="GO" id="GO:0008170">
    <property type="term" value="F:N-methyltransferase activity"/>
    <property type="evidence" value="ECO:0007669"/>
    <property type="project" value="UniProtKB-ARBA"/>
</dbReference>
<dbReference type="GO" id="GO:0008270">
    <property type="term" value="F:zinc ion binding"/>
    <property type="evidence" value="ECO:0007669"/>
    <property type="project" value="UniProtKB-KW"/>
</dbReference>
<dbReference type="SUPFAM" id="SSF82199">
    <property type="entry name" value="SET domain"/>
    <property type="match status" value="1"/>
</dbReference>
<dbReference type="EMBL" id="OU895879">
    <property type="protein sequence ID" value="CAG9809481.1"/>
    <property type="molecule type" value="Genomic_DNA"/>
</dbReference>
<dbReference type="PROSITE" id="PS01360">
    <property type="entry name" value="ZF_MYND_1"/>
    <property type="match status" value="1"/>
</dbReference>
<name>A0A9N9WX58_9DIPT</name>
<gene>
    <name evidence="7" type="ORF">CHIRRI_LOCUS12302</name>
</gene>
<evidence type="ECO:0000256" key="1">
    <source>
        <dbReference type="ARBA" id="ARBA00022723"/>
    </source>
</evidence>
<dbReference type="InterPro" id="IPR046341">
    <property type="entry name" value="SET_dom_sf"/>
</dbReference>
<dbReference type="AlphaFoldDB" id="A0A9N9WX58"/>
<evidence type="ECO:0000256" key="3">
    <source>
        <dbReference type="ARBA" id="ARBA00022833"/>
    </source>
</evidence>
<dbReference type="Gene3D" id="1.10.220.160">
    <property type="match status" value="1"/>
</dbReference>
<dbReference type="GO" id="GO:0008276">
    <property type="term" value="F:protein methyltransferase activity"/>
    <property type="evidence" value="ECO:0007669"/>
    <property type="project" value="UniProtKB-ARBA"/>
</dbReference>
<dbReference type="Gene3D" id="2.170.270.10">
    <property type="entry name" value="SET domain"/>
    <property type="match status" value="1"/>
</dbReference>
<dbReference type="Pfam" id="PF01753">
    <property type="entry name" value="zf-MYND"/>
    <property type="match status" value="1"/>
</dbReference>
<feature type="domain" description="MYND-type" evidence="6">
    <location>
        <begin position="4"/>
        <end position="41"/>
    </location>
</feature>
<evidence type="ECO:0000256" key="4">
    <source>
        <dbReference type="PROSITE-ProRule" id="PRU00134"/>
    </source>
</evidence>
<reference evidence="7" key="2">
    <citation type="submission" date="2022-10" db="EMBL/GenBank/DDBJ databases">
        <authorList>
            <consortium name="ENA_rothamsted_submissions"/>
            <consortium name="culmorum"/>
            <person name="King R."/>
        </authorList>
    </citation>
    <scope>NUCLEOTIDE SEQUENCE</scope>
</reference>
<feature type="domain" description="SET" evidence="5">
    <location>
        <begin position="42"/>
        <end position="294"/>
    </location>
</feature>
<dbReference type="InterPro" id="IPR001214">
    <property type="entry name" value="SET_dom"/>
</dbReference>
<keyword evidence="8" id="KW-1185">Reference proteome</keyword>
<dbReference type="PROSITE" id="PS50280">
    <property type="entry name" value="SET"/>
    <property type="match status" value="1"/>
</dbReference>
<keyword evidence="3" id="KW-0862">Zinc</keyword>
<keyword evidence="1" id="KW-0479">Metal-binding</keyword>